<gene>
    <name evidence="2" type="ORF">CEY15_12480</name>
</gene>
<keyword evidence="3" id="KW-1185">Reference proteome</keyword>
<dbReference type="Pfam" id="PF03576">
    <property type="entry name" value="Peptidase_S58"/>
    <property type="match status" value="1"/>
</dbReference>
<dbReference type="RefSeq" id="WP_095718714.1">
    <property type="nucleotide sequence ID" value="NZ_NTGA01000021.1"/>
</dbReference>
<sequence>MEPRSPQMRLPGVTIGHWTDPSALTGCTVVLLPEGSVASREVRGGAPATRDLDALSPDKAVTSVDAVVLTGGSAFGLAAAEGVMRFCEEAGRGVPTPGGRVPIVPALALFDLGVGDPKVRPTAADGYTAAAAATGPLVEVGQVGAGAGAFTSQWRGAENIRPGGIRYAESTLGDLVVGALCAVNAYGDVDPGGTEVDLASVANLVPPFDYASDRVHTTIGVVITNARLDKTACFVVAQGAHDGLSRSLTPPHTRYDGDGFVAVATGEVAADVDTVRLMALDAVSRAIRSAGS</sequence>
<comment type="similarity">
    <text evidence="1">Belongs to the peptidase S58 family.</text>
</comment>
<dbReference type="AlphaFoldDB" id="A0A2A2WP15"/>
<dbReference type="GO" id="GO:0004177">
    <property type="term" value="F:aminopeptidase activity"/>
    <property type="evidence" value="ECO:0007669"/>
    <property type="project" value="TreeGrafter"/>
</dbReference>
<dbReference type="PANTHER" id="PTHR36512">
    <property type="entry name" value="D-AMINOPEPTIDASE"/>
    <property type="match status" value="1"/>
</dbReference>
<evidence type="ECO:0000256" key="1">
    <source>
        <dbReference type="ARBA" id="ARBA00007068"/>
    </source>
</evidence>
<dbReference type="InterPro" id="IPR005321">
    <property type="entry name" value="Peptidase_S58_DmpA"/>
</dbReference>
<dbReference type="OrthoDB" id="9808347at2"/>
<name>A0A2A2WP15_9ACTN</name>
<dbReference type="EMBL" id="NTGA01000021">
    <property type="protein sequence ID" value="PAY22694.1"/>
    <property type="molecule type" value="Genomic_DNA"/>
</dbReference>
<comment type="caution">
    <text evidence="2">The sequence shown here is derived from an EMBL/GenBank/DDBJ whole genome shotgun (WGS) entry which is preliminary data.</text>
</comment>
<organism evidence="2 3">
    <name type="scientific">Dietzia natronolimnaea</name>
    <dbReference type="NCBI Taxonomy" id="161920"/>
    <lineage>
        <taxon>Bacteria</taxon>
        <taxon>Bacillati</taxon>
        <taxon>Actinomycetota</taxon>
        <taxon>Actinomycetes</taxon>
        <taxon>Mycobacteriales</taxon>
        <taxon>Dietziaceae</taxon>
        <taxon>Dietzia</taxon>
    </lineage>
</organism>
<dbReference type="Gene3D" id="3.60.70.12">
    <property type="entry name" value="L-amino peptidase D-ALA esterase/amidase"/>
    <property type="match status" value="1"/>
</dbReference>
<protein>
    <submittedName>
        <fullName evidence="2">Peptidase S58 DmpA</fullName>
    </submittedName>
</protein>
<dbReference type="CDD" id="cd02252">
    <property type="entry name" value="nylC_like"/>
    <property type="match status" value="1"/>
</dbReference>
<accession>A0A2A2WP15</accession>
<reference evidence="3" key="1">
    <citation type="submission" date="2017-09" db="EMBL/GenBank/DDBJ databases">
        <authorList>
            <person name="Zhang Y."/>
            <person name="Huang X."/>
            <person name="Liu J."/>
            <person name="Lu L."/>
            <person name="Peng K."/>
        </authorList>
    </citation>
    <scope>NUCLEOTIDE SEQUENCE [LARGE SCALE GENOMIC DNA]</scope>
    <source>
        <strain evidence="3">S-XJ-1</strain>
    </source>
</reference>
<dbReference type="SUPFAM" id="SSF56266">
    <property type="entry name" value="DmpA/ArgJ-like"/>
    <property type="match status" value="1"/>
</dbReference>
<dbReference type="Proteomes" id="UP000218810">
    <property type="component" value="Unassembled WGS sequence"/>
</dbReference>
<dbReference type="InterPro" id="IPR016117">
    <property type="entry name" value="ArgJ-like_dom_sf"/>
</dbReference>
<dbReference type="PANTHER" id="PTHR36512:SF3">
    <property type="entry name" value="BLR5678 PROTEIN"/>
    <property type="match status" value="1"/>
</dbReference>
<proteinExistence type="inferred from homology"/>
<evidence type="ECO:0000313" key="2">
    <source>
        <dbReference type="EMBL" id="PAY22694.1"/>
    </source>
</evidence>
<evidence type="ECO:0000313" key="3">
    <source>
        <dbReference type="Proteomes" id="UP000218810"/>
    </source>
</evidence>